<accession>A0A2U1V790</accession>
<evidence type="ECO:0000313" key="2">
    <source>
        <dbReference type="EMBL" id="PWC29778.1"/>
    </source>
</evidence>
<dbReference type="InterPro" id="IPR027372">
    <property type="entry name" value="Phytase-like_dom"/>
</dbReference>
<evidence type="ECO:0000313" key="3">
    <source>
        <dbReference type="Proteomes" id="UP000245048"/>
    </source>
</evidence>
<evidence type="ECO:0000259" key="1">
    <source>
        <dbReference type="Pfam" id="PF13449"/>
    </source>
</evidence>
<dbReference type="EMBL" id="PDOA01000003">
    <property type="protein sequence ID" value="PWC29778.1"/>
    <property type="molecule type" value="Genomic_DNA"/>
</dbReference>
<dbReference type="RefSeq" id="WP_109516349.1">
    <property type="nucleotide sequence ID" value="NZ_PDOA01000003.1"/>
</dbReference>
<dbReference type="PROSITE" id="PS51318">
    <property type="entry name" value="TAT"/>
    <property type="match status" value="1"/>
</dbReference>
<dbReference type="Proteomes" id="UP000245048">
    <property type="component" value="Unassembled WGS sequence"/>
</dbReference>
<dbReference type="InterPro" id="IPR014567">
    <property type="entry name" value="UCP031900"/>
</dbReference>
<sequence>MNRPGRRGLLAVAALGGLGACAALRLGGAPATPLPPLDLPPDSPLKSRGGLRLNRHVIGFGGLSGLHVDEALRLTAISDLGRWLQAGLRLGPEGRPVALEALETGRLAGELPIPLPRSVDGDAESLAPRPGGGWLVGFERRHRVCAYDTLREACRPIAMPPALRFAPNNGGLESLALLADGRWLAITEALPATGGAGAEDGGDVRAWLGEPGQWLPLAYRPTPGFVPTGACGLADGGALVVERRFGLPQGFQGRLLRLPAAALATARAETVLEAETLLPETALPGENWEGVASFRHAGQTWVALLADDNELFFQEGLLLLFTLRDGGAAPGA</sequence>
<proteinExistence type="predicted"/>
<feature type="domain" description="Phytase-like" evidence="1">
    <location>
        <begin position="59"/>
        <end position="309"/>
    </location>
</feature>
<gene>
    <name evidence="2" type="ORF">CR165_07580</name>
</gene>
<keyword evidence="3" id="KW-1185">Reference proteome</keyword>
<comment type="caution">
    <text evidence="2">The sequence shown here is derived from an EMBL/GenBank/DDBJ whole genome shotgun (WGS) entry which is preliminary data.</text>
</comment>
<dbReference type="PROSITE" id="PS51257">
    <property type="entry name" value="PROKAR_LIPOPROTEIN"/>
    <property type="match status" value="1"/>
</dbReference>
<dbReference type="AlphaFoldDB" id="A0A2U1V790"/>
<dbReference type="PIRSF" id="PIRSF031900">
    <property type="entry name" value="UCP031900"/>
    <property type="match status" value="1"/>
</dbReference>
<dbReference type="Pfam" id="PF13449">
    <property type="entry name" value="Phytase-like"/>
    <property type="match status" value="1"/>
</dbReference>
<name>A0A2U1V790_9PROT</name>
<dbReference type="InterPro" id="IPR006311">
    <property type="entry name" value="TAT_signal"/>
</dbReference>
<protein>
    <recommendedName>
        <fullName evidence="1">Phytase-like domain-containing protein</fullName>
    </recommendedName>
</protein>
<dbReference type="OrthoDB" id="9798693at2"/>
<reference evidence="3" key="1">
    <citation type="submission" date="2017-10" db="EMBL/GenBank/DDBJ databases">
        <authorList>
            <person name="Toshchakov S.V."/>
            <person name="Goeva M.A."/>
        </authorList>
    </citation>
    <scope>NUCLEOTIDE SEQUENCE [LARGE SCALE GENOMIC DNA]</scope>
    <source>
        <strain evidence="3">JR1/69-1-13</strain>
    </source>
</reference>
<organism evidence="2 3">
    <name type="scientific">Teichococcus aestuarii</name>
    <dbReference type="NCBI Taxonomy" id="568898"/>
    <lineage>
        <taxon>Bacteria</taxon>
        <taxon>Pseudomonadati</taxon>
        <taxon>Pseudomonadota</taxon>
        <taxon>Alphaproteobacteria</taxon>
        <taxon>Acetobacterales</taxon>
        <taxon>Roseomonadaceae</taxon>
        <taxon>Roseomonas</taxon>
    </lineage>
</organism>